<dbReference type="PRINTS" id="PR00081">
    <property type="entry name" value="GDHRDH"/>
</dbReference>
<evidence type="ECO:0000256" key="2">
    <source>
        <dbReference type="ARBA" id="ARBA00023002"/>
    </source>
</evidence>
<protein>
    <recommendedName>
        <fullName evidence="5">Short-chain dehydrogenase</fullName>
    </recommendedName>
</protein>
<keyword evidence="4" id="KW-1185">Reference proteome</keyword>
<organism evidence="3 4">
    <name type="scientific">Tessaracoccus flavescens</name>
    <dbReference type="NCBI Taxonomy" id="399497"/>
    <lineage>
        <taxon>Bacteria</taxon>
        <taxon>Bacillati</taxon>
        <taxon>Actinomycetota</taxon>
        <taxon>Actinomycetes</taxon>
        <taxon>Propionibacteriales</taxon>
        <taxon>Propionibacteriaceae</taxon>
        <taxon>Tessaracoccus</taxon>
    </lineage>
</organism>
<dbReference type="InterPro" id="IPR002347">
    <property type="entry name" value="SDR_fam"/>
</dbReference>
<sequence length="309" mass="32060">MSGAPARRPGWSLQKQAGRTFLITGATSGIGREAAFALASAGARVVLAGRSPEKLAATAAAIGQSHPGAELERLVIDLASLDSVRAAGADAQRLGQIDVLVNNAGLMGGTGRSVDGLDLMAQTNHFAPFLFTGLLLPQLLQGERPRVVNVASLAHLLVRRAHVGDPYRRRREPQLRSYGRTKLANLLTTLELQRRSDRAGLGVLATAAHPGVAATNLLHNGREIADGSRAARLLDAALAGTTQSAAAGAAPTLVAATADLPGGSYVGPDGFLALRGRPVVQRPSRAARNEASAAALWDLSERVVGLSWP</sequence>
<proteinExistence type="inferred from homology"/>
<dbReference type="GO" id="GO:0016491">
    <property type="term" value="F:oxidoreductase activity"/>
    <property type="evidence" value="ECO:0007669"/>
    <property type="project" value="UniProtKB-KW"/>
</dbReference>
<dbReference type="PANTHER" id="PTHR24320:SF148">
    <property type="entry name" value="NAD(P)-BINDING ROSSMANN-FOLD SUPERFAMILY PROTEIN"/>
    <property type="match status" value="1"/>
</dbReference>
<dbReference type="InterPro" id="IPR036291">
    <property type="entry name" value="NAD(P)-bd_dom_sf"/>
</dbReference>
<dbReference type="RefSeq" id="WP_077352125.1">
    <property type="nucleotide sequence ID" value="NZ_CP019607.1"/>
</dbReference>
<dbReference type="EMBL" id="CP019607">
    <property type="protein sequence ID" value="AQP52158.1"/>
    <property type="molecule type" value="Genomic_DNA"/>
</dbReference>
<dbReference type="AlphaFoldDB" id="A0A1Q2D1B0"/>
<dbReference type="PANTHER" id="PTHR24320">
    <property type="entry name" value="RETINOL DEHYDROGENASE"/>
    <property type="match status" value="1"/>
</dbReference>
<dbReference type="OrthoDB" id="4577644at2"/>
<dbReference type="STRING" id="399497.BW733_16350"/>
<comment type="similarity">
    <text evidence="1">Belongs to the short-chain dehydrogenases/reductases (SDR) family.</text>
</comment>
<accession>A0A1Q2D1B0</accession>
<dbReference type="Gene3D" id="3.40.50.720">
    <property type="entry name" value="NAD(P)-binding Rossmann-like Domain"/>
    <property type="match status" value="1"/>
</dbReference>
<evidence type="ECO:0000313" key="3">
    <source>
        <dbReference type="EMBL" id="AQP52158.1"/>
    </source>
</evidence>
<dbReference type="SUPFAM" id="SSF51735">
    <property type="entry name" value="NAD(P)-binding Rossmann-fold domains"/>
    <property type="match status" value="1"/>
</dbReference>
<dbReference type="Proteomes" id="UP000188235">
    <property type="component" value="Chromosome"/>
</dbReference>
<dbReference type="KEGG" id="tfa:BW733_16350"/>
<name>A0A1Q2D1B0_9ACTN</name>
<evidence type="ECO:0008006" key="5">
    <source>
        <dbReference type="Google" id="ProtNLM"/>
    </source>
</evidence>
<dbReference type="Pfam" id="PF00106">
    <property type="entry name" value="adh_short"/>
    <property type="match status" value="1"/>
</dbReference>
<keyword evidence="2" id="KW-0560">Oxidoreductase</keyword>
<reference evidence="3 4" key="1">
    <citation type="journal article" date="2008" name="Int. J. Syst. Evol. Microbiol.">
        <title>Tessaracoccus flavescens sp. nov., isolated from marine sediment.</title>
        <authorList>
            <person name="Lee D.W."/>
            <person name="Lee S.D."/>
        </authorList>
    </citation>
    <scope>NUCLEOTIDE SEQUENCE [LARGE SCALE GENOMIC DNA]</scope>
    <source>
        <strain evidence="3 4">SST-39T</strain>
    </source>
</reference>
<gene>
    <name evidence="3" type="ORF">BW733_16350</name>
</gene>
<evidence type="ECO:0000313" key="4">
    <source>
        <dbReference type="Proteomes" id="UP000188235"/>
    </source>
</evidence>
<evidence type="ECO:0000256" key="1">
    <source>
        <dbReference type="ARBA" id="ARBA00006484"/>
    </source>
</evidence>